<organism evidence="2 3">
    <name type="scientific">Muribaculum gordoncarteri</name>
    <dbReference type="NCBI Taxonomy" id="2530390"/>
    <lineage>
        <taxon>Bacteria</taxon>
        <taxon>Pseudomonadati</taxon>
        <taxon>Bacteroidota</taxon>
        <taxon>Bacteroidia</taxon>
        <taxon>Bacteroidales</taxon>
        <taxon>Muribaculaceae</taxon>
        <taxon>Muribaculum</taxon>
    </lineage>
</organism>
<sequence length="337" mass="38119">MRPTSLESNFITVTDDSVGRLKSLFVKKGDAELRHKLKSSPFNVAYDVVRGRAAELIAEGDADCAIMMGRHINELIQRSHATLDTTVLHAAVMQVLTAVFIATESYEAALSTAADTLTLLSQEPRRKDEPFLQVLGALLYDLSFLHIVRKEYKAAERTLEKSMRVFERLAKMNPDRYGSAHIMALNASTSVYRSRVKQVNLLAHFQVATSTYLEMVNSGIHDAMDRLIESLANEGEMLMQLGKYRDAVQYYSRALKYLSKLSPEFSERHLKLSIKLSEALLHTRSTRQKGVHLLNTLLQKAVRMKSGKYVKEIETLLDEKTTGKFDILALWHKAFPK</sequence>
<dbReference type="KEGG" id="mgod:E7746_11645"/>
<reference evidence="2 3" key="1">
    <citation type="submission" date="2019-02" db="EMBL/GenBank/DDBJ databases">
        <title>Isolation and identification of novel species under the genus Muribaculum.</title>
        <authorList>
            <person name="Miyake S."/>
            <person name="Ding Y."/>
            <person name="Low A."/>
            <person name="Soh M."/>
            <person name="Seedorf H."/>
        </authorList>
    </citation>
    <scope>NUCLEOTIDE SEQUENCE [LARGE SCALE GENOMIC DNA]</scope>
    <source>
        <strain evidence="2 3">TLL-A4</strain>
    </source>
</reference>
<keyword evidence="1" id="KW-0802">TPR repeat</keyword>
<dbReference type="InterPro" id="IPR011990">
    <property type="entry name" value="TPR-like_helical_dom_sf"/>
</dbReference>
<protein>
    <submittedName>
        <fullName evidence="2">Uncharacterized protein</fullName>
    </submittedName>
</protein>
<feature type="repeat" description="TPR" evidence="1">
    <location>
        <begin position="228"/>
        <end position="261"/>
    </location>
</feature>
<gene>
    <name evidence="2" type="ORF">E7746_11645</name>
</gene>
<evidence type="ECO:0000256" key="1">
    <source>
        <dbReference type="PROSITE-ProRule" id="PRU00339"/>
    </source>
</evidence>
<dbReference type="SMART" id="SM00028">
    <property type="entry name" value="TPR"/>
    <property type="match status" value="2"/>
</dbReference>
<evidence type="ECO:0000313" key="2">
    <source>
        <dbReference type="EMBL" id="QCD36490.1"/>
    </source>
</evidence>
<dbReference type="OrthoDB" id="1100181at2"/>
<dbReference type="SUPFAM" id="SSF48452">
    <property type="entry name" value="TPR-like"/>
    <property type="match status" value="1"/>
</dbReference>
<keyword evidence="3" id="KW-1185">Reference proteome</keyword>
<dbReference type="InterPro" id="IPR019734">
    <property type="entry name" value="TPR_rpt"/>
</dbReference>
<dbReference type="Proteomes" id="UP000297031">
    <property type="component" value="Chromosome"/>
</dbReference>
<dbReference type="RefSeq" id="WP_136410910.1">
    <property type="nucleotide sequence ID" value="NZ_CP039393.1"/>
</dbReference>
<dbReference type="PROSITE" id="PS50005">
    <property type="entry name" value="TPR"/>
    <property type="match status" value="1"/>
</dbReference>
<accession>A0A4P7VQE7</accession>
<dbReference type="Gene3D" id="1.25.40.10">
    <property type="entry name" value="Tetratricopeptide repeat domain"/>
    <property type="match status" value="1"/>
</dbReference>
<dbReference type="AlphaFoldDB" id="A0A4P7VQE7"/>
<name>A0A4P7VQE7_9BACT</name>
<evidence type="ECO:0000313" key="3">
    <source>
        <dbReference type="Proteomes" id="UP000297031"/>
    </source>
</evidence>
<dbReference type="EMBL" id="CP039393">
    <property type="protein sequence ID" value="QCD36490.1"/>
    <property type="molecule type" value="Genomic_DNA"/>
</dbReference>
<proteinExistence type="predicted"/>